<organism evidence="7 8">
    <name type="scientific">Corchorus olitorius</name>
    <dbReference type="NCBI Taxonomy" id="93759"/>
    <lineage>
        <taxon>Eukaryota</taxon>
        <taxon>Viridiplantae</taxon>
        <taxon>Streptophyta</taxon>
        <taxon>Embryophyta</taxon>
        <taxon>Tracheophyta</taxon>
        <taxon>Spermatophyta</taxon>
        <taxon>Magnoliopsida</taxon>
        <taxon>eudicotyledons</taxon>
        <taxon>Gunneridae</taxon>
        <taxon>Pentapetalae</taxon>
        <taxon>rosids</taxon>
        <taxon>malvids</taxon>
        <taxon>Malvales</taxon>
        <taxon>Malvaceae</taxon>
        <taxon>Grewioideae</taxon>
        <taxon>Apeibeae</taxon>
        <taxon>Corchorus</taxon>
    </lineage>
</organism>
<evidence type="ECO:0000256" key="4">
    <source>
        <dbReference type="ARBA" id="ARBA00023163"/>
    </source>
</evidence>
<evidence type="ECO:0000256" key="3">
    <source>
        <dbReference type="ARBA" id="ARBA00023125"/>
    </source>
</evidence>
<dbReference type="SUPFAM" id="SSF101936">
    <property type="entry name" value="DNA-binding pseudobarrel domain"/>
    <property type="match status" value="1"/>
</dbReference>
<dbReference type="GO" id="GO:0005634">
    <property type="term" value="C:nucleus"/>
    <property type="evidence" value="ECO:0007669"/>
    <property type="project" value="UniProtKB-SubCell"/>
</dbReference>
<keyword evidence="3" id="KW-0238">DNA-binding</keyword>
<evidence type="ECO:0000259" key="6">
    <source>
        <dbReference type="PROSITE" id="PS50863"/>
    </source>
</evidence>
<keyword evidence="4" id="KW-0804">Transcription</keyword>
<protein>
    <recommendedName>
        <fullName evidence="6">TF-B3 domain-containing protein</fullName>
    </recommendedName>
</protein>
<evidence type="ECO:0000313" key="7">
    <source>
        <dbReference type="EMBL" id="OMO92206.1"/>
    </source>
</evidence>
<name>A0A1R3JBK0_9ROSI</name>
<dbReference type="Proteomes" id="UP000187203">
    <property type="component" value="Unassembled WGS sequence"/>
</dbReference>
<dbReference type="Gene3D" id="2.40.330.10">
    <property type="entry name" value="DNA-binding pseudobarrel domain"/>
    <property type="match status" value="1"/>
</dbReference>
<evidence type="ECO:0000256" key="2">
    <source>
        <dbReference type="ARBA" id="ARBA00023015"/>
    </source>
</evidence>
<sequence>MALCSKTIDHDDTGRYLTINEIYTEPFPSAAASGRLRVEDNYGIVWILSYRVKSGGTRVFSGDWPKFVQSYKVEAGNTIVIGMNGTGSADYKIEVI</sequence>
<keyword evidence="8" id="KW-1185">Reference proteome</keyword>
<dbReference type="EMBL" id="AWUE01016383">
    <property type="protein sequence ID" value="OMO92206.1"/>
    <property type="molecule type" value="Genomic_DNA"/>
</dbReference>
<feature type="domain" description="TF-B3" evidence="6">
    <location>
        <begin position="36"/>
        <end position="96"/>
    </location>
</feature>
<dbReference type="PROSITE" id="PS50863">
    <property type="entry name" value="B3"/>
    <property type="match status" value="1"/>
</dbReference>
<keyword evidence="2" id="KW-0805">Transcription regulation</keyword>
<proteinExistence type="predicted"/>
<accession>A0A1R3JBK0</accession>
<evidence type="ECO:0000256" key="5">
    <source>
        <dbReference type="ARBA" id="ARBA00023242"/>
    </source>
</evidence>
<gene>
    <name evidence="7" type="ORF">COLO4_17765</name>
</gene>
<keyword evidence="5" id="KW-0539">Nucleus</keyword>
<comment type="subcellular location">
    <subcellularLocation>
        <location evidence="1">Nucleus</location>
    </subcellularLocation>
</comment>
<dbReference type="GO" id="GO:0003677">
    <property type="term" value="F:DNA binding"/>
    <property type="evidence" value="ECO:0007669"/>
    <property type="project" value="UniProtKB-KW"/>
</dbReference>
<dbReference type="InterPro" id="IPR003340">
    <property type="entry name" value="B3_DNA-bd"/>
</dbReference>
<evidence type="ECO:0000313" key="8">
    <source>
        <dbReference type="Proteomes" id="UP000187203"/>
    </source>
</evidence>
<reference evidence="8" key="1">
    <citation type="submission" date="2013-09" db="EMBL/GenBank/DDBJ databases">
        <title>Corchorus olitorius genome sequencing.</title>
        <authorList>
            <person name="Alam M."/>
            <person name="Haque M.S."/>
            <person name="Islam M.S."/>
            <person name="Emdad E.M."/>
            <person name="Islam M.M."/>
            <person name="Ahmed B."/>
            <person name="Halim A."/>
            <person name="Hossen Q.M.M."/>
            <person name="Hossain M.Z."/>
            <person name="Ahmed R."/>
            <person name="Khan M.M."/>
            <person name="Islam R."/>
            <person name="Rashid M.M."/>
            <person name="Khan S.A."/>
            <person name="Rahman M.S."/>
            <person name="Alam M."/>
            <person name="Yahiya A.S."/>
            <person name="Khan M.S."/>
            <person name="Azam M.S."/>
            <person name="Haque T."/>
            <person name="Lashkar M.Z.H."/>
            <person name="Akhand A.I."/>
            <person name="Morshed G."/>
            <person name="Roy S."/>
            <person name="Uddin K.S."/>
            <person name="Rabeya T."/>
            <person name="Hossain A.S."/>
            <person name="Chowdhury A."/>
            <person name="Snigdha A.R."/>
            <person name="Mortoza M.S."/>
            <person name="Matin S.A."/>
            <person name="Hoque S.M.E."/>
            <person name="Islam M.K."/>
            <person name="Roy D.K."/>
            <person name="Haider R."/>
            <person name="Moosa M.M."/>
            <person name="Elias S.M."/>
            <person name="Hasan A.M."/>
            <person name="Jahan S."/>
            <person name="Shafiuddin M."/>
            <person name="Mahmood N."/>
            <person name="Shommy N.S."/>
        </authorList>
    </citation>
    <scope>NUCLEOTIDE SEQUENCE [LARGE SCALE GENOMIC DNA]</scope>
    <source>
        <strain evidence="8">cv. O-4</strain>
    </source>
</reference>
<dbReference type="InterPro" id="IPR015300">
    <property type="entry name" value="DNA-bd_pseudobarrel_sf"/>
</dbReference>
<comment type="caution">
    <text evidence="7">The sequence shown here is derived from an EMBL/GenBank/DDBJ whole genome shotgun (WGS) entry which is preliminary data.</text>
</comment>
<evidence type="ECO:0000256" key="1">
    <source>
        <dbReference type="ARBA" id="ARBA00004123"/>
    </source>
</evidence>
<dbReference type="OrthoDB" id="10276972at2759"/>
<dbReference type="AlphaFoldDB" id="A0A1R3JBK0"/>